<evidence type="ECO:0000259" key="12">
    <source>
        <dbReference type="Pfam" id="PF23936"/>
    </source>
</evidence>
<keyword evidence="3 5" id="KW-0963">Cytoplasm</keyword>
<feature type="domain" description="ELP1 N-terminal second beta-propeller" evidence="9">
    <location>
        <begin position="437"/>
        <end position="684"/>
    </location>
</feature>
<dbReference type="GO" id="GO:0005829">
    <property type="term" value="C:cytosol"/>
    <property type="evidence" value="ECO:0007669"/>
    <property type="project" value="TreeGrafter"/>
</dbReference>
<feature type="coiled-coil region" evidence="6">
    <location>
        <begin position="1232"/>
        <end position="1259"/>
    </location>
</feature>
<dbReference type="SUPFAM" id="SSF69322">
    <property type="entry name" value="Tricorn protease domain 2"/>
    <property type="match status" value="1"/>
</dbReference>
<comment type="function">
    <text evidence="5">Component of the elongator complex which is required for multiple tRNA modifications, including mcm5U (5-methoxycarbonylmethyl uridine), mcm5s2U (5-methoxycarbonylmethyl-2-thiouridine), and ncm5U (5-carbamoylmethyl uridine). The elongator complex catalyzes formation of carboxymethyluridine in the wobble base at position 34 in tRNAs.</text>
</comment>
<accession>A0AAJ5YN62</accession>
<evidence type="ECO:0000256" key="2">
    <source>
        <dbReference type="ARBA" id="ARBA00006086"/>
    </source>
</evidence>
<evidence type="ECO:0000256" key="5">
    <source>
        <dbReference type="PIRNR" id="PIRNR017233"/>
    </source>
</evidence>
<evidence type="ECO:0000259" key="9">
    <source>
        <dbReference type="Pfam" id="PF23797"/>
    </source>
</evidence>
<dbReference type="InterPro" id="IPR056167">
    <property type="entry name" value="A-sol_ELP1"/>
</dbReference>
<dbReference type="Pfam" id="PF04762">
    <property type="entry name" value="Beta-prop_ELP1_1st"/>
    <property type="match status" value="1"/>
</dbReference>
<evidence type="ECO:0000259" key="10">
    <source>
        <dbReference type="Pfam" id="PF23878"/>
    </source>
</evidence>
<keyword evidence="6" id="KW-0175">Coiled coil</keyword>
<feature type="region of interest" description="Disordered" evidence="7">
    <location>
        <begin position="193"/>
        <end position="213"/>
    </location>
</feature>
<feature type="compositionally biased region" description="Basic and acidic residues" evidence="7">
    <location>
        <begin position="1293"/>
        <end position="1309"/>
    </location>
</feature>
<proteinExistence type="inferred from homology"/>
<reference evidence="13 14" key="1">
    <citation type="submission" date="2023-03" db="EMBL/GenBank/DDBJ databases">
        <title>Mating type loci evolution in Malassezia.</title>
        <authorList>
            <person name="Coelho M.A."/>
        </authorList>
    </citation>
    <scope>NUCLEOTIDE SEQUENCE [LARGE SCALE GENOMIC DNA]</scope>
    <source>
        <strain evidence="13 14">CBS 9725</strain>
    </source>
</reference>
<dbReference type="GO" id="GO:0002926">
    <property type="term" value="P:tRNA wobble base 5-methoxycarbonylmethyl-2-thiouridinylation"/>
    <property type="evidence" value="ECO:0007669"/>
    <property type="project" value="TreeGrafter"/>
</dbReference>
<feature type="domain" description="ELP1 TPR" evidence="10">
    <location>
        <begin position="881"/>
        <end position="1043"/>
    </location>
</feature>
<feature type="compositionally biased region" description="Polar residues" evidence="7">
    <location>
        <begin position="1142"/>
        <end position="1151"/>
    </location>
</feature>
<feature type="domain" description="ELP1 first N-terminal beta-propeller" evidence="8">
    <location>
        <begin position="1"/>
        <end position="399"/>
    </location>
</feature>
<comment type="similarity">
    <text evidence="2 5">Belongs to the ELP1/IKA1 family.</text>
</comment>
<dbReference type="InterPro" id="IPR056164">
    <property type="entry name" value="Beta-prop_ELP1_1st"/>
</dbReference>
<comment type="subcellular location">
    <subcellularLocation>
        <location evidence="5">Cytoplasm</location>
    </subcellularLocation>
    <subcellularLocation>
        <location evidence="5">Nucleus</location>
    </subcellularLocation>
</comment>
<dbReference type="InterPro" id="IPR056165">
    <property type="entry name" value="Beta-prop_ELP1_2nd"/>
</dbReference>
<dbReference type="GO" id="GO:0005634">
    <property type="term" value="C:nucleus"/>
    <property type="evidence" value="ECO:0007669"/>
    <property type="project" value="UniProtKB-SubCell"/>
</dbReference>
<dbReference type="PIRSF" id="PIRSF017233">
    <property type="entry name" value="IKAP"/>
    <property type="match status" value="1"/>
</dbReference>
<feature type="domain" description="ELP1 three-helical bundle" evidence="12">
    <location>
        <begin position="1052"/>
        <end position="1222"/>
    </location>
</feature>
<dbReference type="Proteomes" id="UP001219567">
    <property type="component" value="Chromosome 1"/>
</dbReference>
<feature type="region of interest" description="Disordered" evidence="7">
    <location>
        <begin position="1142"/>
        <end position="1165"/>
    </location>
</feature>
<dbReference type="Pfam" id="PF23925">
    <property type="entry name" value="A-sol_ELP1"/>
    <property type="match status" value="1"/>
</dbReference>
<gene>
    <name evidence="13" type="primary">ELP1</name>
    <name evidence="13" type="ORF">MYAM1_000079</name>
</gene>
<dbReference type="InterPro" id="IPR056169">
    <property type="entry name" value="HB_ELP1"/>
</dbReference>
<dbReference type="Pfam" id="PF23936">
    <property type="entry name" value="HB_ELP1"/>
    <property type="match status" value="1"/>
</dbReference>
<dbReference type="PANTHER" id="PTHR12747">
    <property type="entry name" value="ELONGATOR COMPLEX PROTEIN 1"/>
    <property type="match status" value="1"/>
</dbReference>
<evidence type="ECO:0000313" key="13">
    <source>
        <dbReference type="EMBL" id="WFC97369.1"/>
    </source>
</evidence>
<evidence type="ECO:0000256" key="1">
    <source>
        <dbReference type="ARBA" id="ARBA00005043"/>
    </source>
</evidence>
<evidence type="ECO:0000256" key="4">
    <source>
        <dbReference type="ARBA" id="ARBA00022694"/>
    </source>
</evidence>
<evidence type="ECO:0000259" key="11">
    <source>
        <dbReference type="Pfam" id="PF23925"/>
    </source>
</evidence>
<dbReference type="EMBL" id="CP119943">
    <property type="protein sequence ID" value="WFC97369.1"/>
    <property type="molecule type" value="Genomic_DNA"/>
</dbReference>
<dbReference type="GO" id="GO:0033588">
    <property type="term" value="C:elongator holoenzyme complex"/>
    <property type="evidence" value="ECO:0007669"/>
    <property type="project" value="InterPro"/>
</dbReference>
<sequence>MRNLTTLAVEEYAGTDGWHAIAPDAESPNTVYGARYTRGAESSLLRLSFARVTLSSSEELTSLAVVASPAAQSVPNEVLLFELLSDGGEAVDNAPALCTVTAGGDILLLPVNASSAEIVGSVEQGLLAAQWSPDEDLLVLITSPSSEADSKLLIMTRDLAVLHETSLLSDEFGDDAPVNLGWGSKSTQFHGSEGKQAAAAAANASSGDTRGPLVEEDDLLPHVAWRADGAYFIVSTVESDKYGTHRVLRTFTRDGALSATSDPTVRGLSHCLAVRPVGNVIATTQRAGTAPDGREWAPGRLGRHDVVFFERNGLRHNEFSLREEHGAAPKGDIGSLPDWNTRHIIQSLHWNADGNILAVHLIRNDQTHALQLWTTRNYHWYLKQDMVWDDLFTSRWHPEDPFKLYILRSHTLEQRTYRIETHVSAGAPPYDAASVAVIDGSAILLTPFRLQNVPPPMCAKRIVDTPTHTANSTPATPMHLAWDTLADGDATTDYLAVLYPGIVHVWSIAYGKLGKRQPWEIQRVATYEVSIDAYQVAVAVDTPTKIRIAALTPTELHCENTCQALESGPKVLRLASKSKSFVLEHPDGRVDLKDNQLRLSTFCADIVVLEHSAVPTVLGLASNGQLLTPERCLAKNVTSFAVTDRLVVWTTWTHEARFLPLAALAEDAHAIELGRRVERGSTIVAAIPSAMAHEYGEAFILSRAHRVDLNLLYDHAPEMFLEDVPKIVTQIDNVDHLNLLISSMRNEDVTRSLYRPLLATEHHSADLKNKVNAICDAFLSALEVDQRRFLNTILTAHIRKTPPDYENGLRVLLRYKDQDLALADEACKYIIFLANVEQLFRVALGMYDFQLALLIAQHSQKDPREYVAFLRDLRSKQPEAYQKFCVDDHLGKHTRALHHLSHVGQRFDQLLSYTVEHKLYREALDAFSKDTDKQRKVYDLFGDYLLDHQRASEAASAYLLANEPQKAIDAFREADLWQEALSTACAQHWPTNKIRTLAQTLVEQLTARGQHEGAAQICLDYLQDVEAGVSWLCSAQCFSAAMRRSALNQRMDLVKTHIEPAALDAQVSILEEVDAWEEQLTSQLKRLAELDSKRDEAPTQYFPEDGPGLENIDMQSDTFSQLTQFTRYTAAPSVAESMSTLSLGTRATASRSRAKQKKEQKKKLTGKKGSIYEETYLLESLQNLLTKRLSALQRSVGDLLPTLLTLGPTHRNAANVLQQRVLALEEHARKAADTLGERAQTLQDRKQQVEHELVAAVSNLAHAPGEESASMALAALYSMRHTSRIPATSRPEVASERWKLHLLDKPQSP</sequence>
<dbReference type="InterPro" id="IPR006849">
    <property type="entry name" value="Elp1"/>
</dbReference>
<keyword evidence="5" id="KW-0539">Nucleus</keyword>
<dbReference type="Pfam" id="PF23797">
    <property type="entry name" value="Beta-prop_ELP1_2nd"/>
    <property type="match status" value="1"/>
</dbReference>
<evidence type="ECO:0000256" key="6">
    <source>
        <dbReference type="SAM" id="Coils"/>
    </source>
</evidence>
<evidence type="ECO:0000256" key="3">
    <source>
        <dbReference type="ARBA" id="ARBA00022490"/>
    </source>
</evidence>
<comment type="pathway">
    <text evidence="1">tRNA modification; 5-methoxycarbonylmethyl-2-thiouridine-tRNA biosynthesis.</text>
</comment>
<name>A0AAJ5YN62_9BASI</name>
<evidence type="ECO:0000313" key="14">
    <source>
        <dbReference type="Proteomes" id="UP001219567"/>
    </source>
</evidence>
<keyword evidence="4" id="KW-0819">tRNA processing</keyword>
<feature type="compositionally biased region" description="Basic residues" evidence="7">
    <location>
        <begin position="1152"/>
        <end position="1165"/>
    </location>
</feature>
<feature type="region of interest" description="Disordered" evidence="7">
    <location>
        <begin position="1286"/>
        <end position="1309"/>
    </location>
</feature>
<dbReference type="Pfam" id="PF23878">
    <property type="entry name" value="TPR_ELP1"/>
    <property type="match status" value="1"/>
</dbReference>
<keyword evidence="14" id="KW-1185">Reference proteome</keyword>
<evidence type="ECO:0000256" key="7">
    <source>
        <dbReference type="SAM" id="MobiDB-lite"/>
    </source>
</evidence>
<evidence type="ECO:0000259" key="8">
    <source>
        <dbReference type="Pfam" id="PF04762"/>
    </source>
</evidence>
<protein>
    <recommendedName>
        <fullName evidence="5">Elongator complex protein 1</fullName>
    </recommendedName>
</protein>
<dbReference type="GO" id="GO:0000049">
    <property type="term" value="F:tRNA binding"/>
    <property type="evidence" value="ECO:0007669"/>
    <property type="project" value="TreeGrafter"/>
</dbReference>
<dbReference type="InterPro" id="IPR056166">
    <property type="entry name" value="TPR_ELP1"/>
</dbReference>
<organism evidence="13 14">
    <name type="scientific">Malassezia yamatoensis</name>
    <dbReference type="NCBI Taxonomy" id="253288"/>
    <lineage>
        <taxon>Eukaryota</taxon>
        <taxon>Fungi</taxon>
        <taxon>Dikarya</taxon>
        <taxon>Basidiomycota</taxon>
        <taxon>Ustilaginomycotina</taxon>
        <taxon>Malasseziomycetes</taxon>
        <taxon>Malasseziales</taxon>
        <taxon>Malasseziaceae</taxon>
        <taxon>Malassezia</taxon>
    </lineage>
</organism>
<feature type="domain" description="ELP1 alpha-solenoid" evidence="11">
    <location>
        <begin position="693"/>
        <end position="873"/>
    </location>
</feature>
<dbReference type="PANTHER" id="PTHR12747:SF0">
    <property type="entry name" value="ELONGATOR COMPLEX PROTEIN 1"/>
    <property type="match status" value="1"/>
</dbReference>